<dbReference type="STRING" id="1802319.A2928_02755"/>
<comment type="caution">
    <text evidence="2">The sequence shown here is derived from an EMBL/GenBank/DDBJ whole genome shotgun (WGS) entry which is preliminary data.</text>
</comment>
<gene>
    <name evidence="2" type="ORF">A2928_02755</name>
</gene>
<reference evidence="2 3" key="1">
    <citation type="journal article" date="2016" name="Nat. Commun.">
        <title>Thousands of microbial genomes shed light on interconnected biogeochemical processes in an aquifer system.</title>
        <authorList>
            <person name="Anantharaman K."/>
            <person name="Brown C.T."/>
            <person name="Hug L.A."/>
            <person name="Sharon I."/>
            <person name="Castelle C.J."/>
            <person name="Probst A.J."/>
            <person name="Thomas B.C."/>
            <person name="Singh A."/>
            <person name="Wilkins M.J."/>
            <person name="Karaoz U."/>
            <person name="Brodie E.L."/>
            <person name="Williams K.H."/>
            <person name="Hubbard S.S."/>
            <person name="Banfield J.F."/>
        </authorList>
    </citation>
    <scope>NUCLEOTIDE SEQUENCE [LARGE SCALE GENOMIC DNA]</scope>
</reference>
<keyword evidence="1" id="KW-0472">Membrane</keyword>
<keyword evidence="1" id="KW-0812">Transmembrane</keyword>
<keyword evidence="1" id="KW-1133">Transmembrane helix</keyword>
<dbReference type="EMBL" id="MHRX01000040">
    <property type="protein sequence ID" value="OHA32605.1"/>
    <property type="molecule type" value="Genomic_DNA"/>
</dbReference>
<proteinExistence type="predicted"/>
<feature type="transmembrane region" description="Helical" evidence="1">
    <location>
        <begin position="6"/>
        <end position="22"/>
    </location>
</feature>
<protein>
    <submittedName>
        <fullName evidence="2">Uncharacterized protein</fullName>
    </submittedName>
</protein>
<sequence length="110" mass="12331">MAHKKIVGIASFAALLGAYFLYGTKKGKQKRKDISGWMIKMKGEVVERLEGLKDVNEETYGKVVDDVSRHFQKIKKVSATELASLVAELKADWKALKRGGKKHARQKNSI</sequence>
<name>A0A1G2N900_9BACT</name>
<organism evidence="2 3">
    <name type="scientific">Candidatus Taylorbacteria bacterium RIFCSPLOWO2_01_FULL_45_15b</name>
    <dbReference type="NCBI Taxonomy" id="1802319"/>
    <lineage>
        <taxon>Bacteria</taxon>
        <taxon>Candidatus Tayloriibacteriota</taxon>
    </lineage>
</organism>
<evidence type="ECO:0000256" key="1">
    <source>
        <dbReference type="SAM" id="Phobius"/>
    </source>
</evidence>
<evidence type="ECO:0000313" key="2">
    <source>
        <dbReference type="EMBL" id="OHA32605.1"/>
    </source>
</evidence>
<dbReference type="Proteomes" id="UP000176221">
    <property type="component" value="Unassembled WGS sequence"/>
</dbReference>
<dbReference type="AlphaFoldDB" id="A0A1G2N900"/>
<evidence type="ECO:0000313" key="3">
    <source>
        <dbReference type="Proteomes" id="UP000176221"/>
    </source>
</evidence>
<accession>A0A1G2N900</accession>